<evidence type="ECO:0000313" key="3">
    <source>
        <dbReference type="EMBL" id="AWX56225.1"/>
    </source>
</evidence>
<comment type="similarity">
    <text evidence="1">Belongs to the short-chain dehydrogenases/reductases (SDR) family.</text>
</comment>
<evidence type="ECO:0000256" key="2">
    <source>
        <dbReference type="ARBA" id="ARBA00023002"/>
    </source>
</evidence>
<dbReference type="GO" id="GO:0006633">
    <property type="term" value="P:fatty acid biosynthetic process"/>
    <property type="evidence" value="ECO:0007669"/>
    <property type="project" value="TreeGrafter"/>
</dbReference>
<dbReference type="PROSITE" id="PS00061">
    <property type="entry name" value="ADH_SHORT"/>
    <property type="match status" value="1"/>
</dbReference>
<protein>
    <submittedName>
        <fullName evidence="3">SDR family NAD(P)-dependent oxidoreductase</fullName>
    </submittedName>
</protein>
<evidence type="ECO:0000313" key="4">
    <source>
        <dbReference type="Proteomes" id="UP000036061"/>
    </source>
</evidence>
<dbReference type="EMBL" id="CP030117">
    <property type="protein sequence ID" value="AWX56225.1"/>
    <property type="molecule type" value="Genomic_DNA"/>
</dbReference>
<dbReference type="FunFam" id="3.40.50.720:FF:000084">
    <property type="entry name" value="Short-chain dehydrogenase reductase"/>
    <property type="match status" value="1"/>
</dbReference>
<evidence type="ECO:0000256" key="1">
    <source>
        <dbReference type="ARBA" id="ARBA00006484"/>
    </source>
</evidence>
<dbReference type="InterPro" id="IPR002347">
    <property type="entry name" value="SDR_fam"/>
</dbReference>
<dbReference type="PANTHER" id="PTHR42760">
    <property type="entry name" value="SHORT-CHAIN DEHYDROGENASES/REDUCTASES FAMILY MEMBER"/>
    <property type="match status" value="1"/>
</dbReference>
<dbReference type="GO" id="GO:0048038">
    <property type="term" value="F:quinone binding"/>
    <property type="evidence" value="ECO:0007669"/>
    <property type="project" value="TreeGrafter"/>
</dbReference>
<dbReference type="RefSeq" id="WP_048032920.1">
    <property type="nucleotide sequence ID" value="NZ_CP030117.1"/>
</dbReference>
<gene>
    <name evidence="3" type="ORF">AB432_014790</name>
</gene>
<accession>A0A2Z4MI96</accession>
<dbReference type="Gene3D" id="3.40.50.720">
    <property type="entry name" value="NAD(P)-binding Rossmann-like Domain"/>
    <property type="match status" value="1"/>
</dbReference>
<dbReference type="GO" id="GO:0008206">
    <property type="term" value="P:bile acid metabolic process"/>
    <property type="evidence" value="ECO:0007669"/>
    <property type="project" value="UniProtKB-ARBA"/>
</dbReference>
<sequence length="271" mass="28899">MTKMLENQVAIVTGAGRGIGRETALVLAENGARVVVADRDEEPAAEVVSTIKDLGSDAIAFCGNVTDPAYPKQLVDATISAFGRLDIIVNNAGYCIDGLLHKMTDEAFQAMLDIHLIAPFRLIREASPYMRDVAKKEIEQGIVHHRKIINVSSGSGVRGNMGQANYSSAKAGVIGLTKVVAKEWGQFNINSNAVAFGFIDTRLTRPKEEGLVVNGEAAGIPEKVRQKLISNIPQQRVGSAREAAESILFLASPLSNYINGQVLGVNGGSLT</sequence>
<name>A0A2Z4MI96_BREBE</name>
<dbReference type="PRINTS" id="PR00080">
    <property type="entry name" value="SDRFAMILY"/>
</dbReference>
<dbReference type="SUPFAM" id="SSF51735">
    <property type="entry name" value="NAD(P)-binding Rossmann-fold domains"/>
    <property type="match status" value="1"/>
</dbReference>
<reference evidence="3 4" key="1">
    <citation type="journal article" date="2015" name="Genome Announc.">
        <title>Draft Genome Sequence of Brevibacillus brevis DZQ7, a Plant Growth-Promoting Rhizobacterium with Broad-Spectrum Antimicrobial Activity.</title>
        <authorList>
            <person name="Hou Q."/>
            <person name="Wang C."/>
            <person name="Hou X."/>
            <person name="Xia Z."/>
            <person name="Ye J."/>
            <person name="Liu K."/>
            <person name="Liu H."/>
            <person name="Wang J."/>
            <person name="Guo H."/>
            <person name="Yu X."/>
            <person name="Yang Y."/>
            <person name="Du B."/>
            <person name="Ding Y."/>
        </authorList>
    </citation>
    <scope>NUCLEOTIDE SEQUENCE [LARGE SCALE GENOMIC DNA]</scope>
    <source>
        <strain evidence="3 4">DZQ7</strain>
    </source>
</reference>
<dbReference type="Pfam" id="PF13561">
    <property type="entry name" value="adh_short_C2"/>
    <property type="match status" value="1"/>
</dbReference>
<dbReference type="InterPro" id="IPR036291">
    <property type="entry name" value="NAD(P)-bd_dom_sf"/>
</dbReference>
<organism evidence="3 4">
    <name type="scientific">Brevibacillus brevis</name>
    <name type="common">Bacillus brevis</name>
    <dbReference type="NCBI Taxonomy" id="1393"/>
    <lineage>
        <taxon>Bacteria</taxon>
        <taxon>Bacillati</taxon>
        <taxon>Bacillota</taxon>
        <taxon>Bacilli</taxon>
        <taxon>Bacillales</taxon>
        <taxon>Paenibacillaceae</taxon>
        <taxon>Brevibacillus</taxon>
    </lineage>
</organism>
<dbReference type="AlphaFoldDB" id="A0A2Z4MI96"/>
<dbReference type="Proteomes" id="UP000036061">
    <property type="component" value="Chromosome"/>
</dbReference>
<dbReference type="GO" id="GO:0016616">
    <property type="term" value="F:oxidoreductase activity, acting on the CH-OH group of donors, NAD or NADP as acceptor"/>
    <property type="evidence" value="ECO:0007669"/>
    <property type="project" value="TreeGrafter"/>
</dbReference>
<dbReference type="InterPro" id="IPR020904">
    <property type="entry name" value="Sc_DH/Rdtase_CS"/>
</dbReference>
<proteinExistence type="inferred from homology"/>
<dbReference type="PRINTS" id="PR00081">
    <property type="entry name" value="GDHRDH"/>
</dbReference>
<dbReference type="PANTHER" id="PTHR42760:SF133">
    <property type="entry name" value="3-OXOACYL-[ACYL-CARRIER-PROTEIN] REDUCTASE"/>
    <property type="match status" value="1"/>
</dbReference>
<keyword evidence="2" id="KW-0560">Oxidoreductase</keyword>